<evidence type="ECO:0000313" key="1">
    <source>
        <dbReference type="EMBL" id="RPE05700.1"/>
    </source>
</evidence>
<sequence length="92" mass="10271">MPKIKLSISMMDGDGFYVILRIAGQTHRIERSSTLSLDLEPRIYYMGVAGIQDPSDTDSTIVVKAVSDTGGELVRHVITERQFIKNFRLTVA</sequence>
<organism evidence="1 2">
    <name type="scientific">Chitinophaga lutea</name>
    <dbReference type="NCBI Taxonomy" id="2488634"/>
    <lineage>
        <taxon>Bacteria</taxon>
        <taxon>Pseudomonadati</taxon>
        <taxon>Bacteroidota</taxon>
        <taxon>Chitinophagia</taxon>
        <taxon>Chitinophagales</taxon>
        <taxon>Chitinophagaceae</taxon>
        <taxon>Chitinophaga</taxon>
    </lineage>
</organism>
<evidence type="ECO:0000313" key="2">
    <source>
        <dbReference type="Proteomes" id="UP000278351"/>
    </source>
</evidence>
<proteinExistence type="predicted"/>
<comment type="caution">
    <text evidence="1">The sequence shown here is derived from an EMBL/GenBank/DDBJ whole genome shotgun (WGS) entry which is preliminary data.</text>
</comment>
<accession>A0A3N4PPQ4</accession>
<dbReference type="EMBL" id="RPDH01000003">
    <property type="protein sequence ID" value="RPE05700.1"/>
    <property type="molecule type" value="Genomic_DNA"/>
</dbReference>
<name>A0A3N4PPQ4_9BACT</name>
<gene>
    <name evidence="1" type="ORF">EGT74_25365</name>
</gene>
<dbReference type="Proteomes" id="UP000278351">
    <property type="component" value="Unassembled WGS sequence"/>
</dbReference>
<dbReference type="RefSeq" id="WP_123849351.1">
    <property type="nucleotide sequence ID" value="NZ_RPDH01000003.1"/>
</dbReference>
<dbReference type="AlphaFoldDB" id="A0A3N4PPQ4"/>
<reference evidence="1 2" key="1">
    <citation type="submission" date="2018-11" db="EMBL/GenBank/DDBJ databases">
        <title>Chitinophaga lutea sp.nov., isolate from arsenic contaminated soil.</title>
        <authorList>
            <person name="Zong Y."/>
        </authorList>
    </citation>
    <scope>NUCLEOTIDE SEQUENCE [LARGE SCALE GENOMIC DNA]</scope>
    <source>
        <strain evidence="1 2">ZY74</strain>
    </source>
</reference>
<protein>
    <submittedName>
        <fullName evidence="1">Uncharacterized protein</fullName>
    </submittedName>
</protein>
<keyword evidence="2" id="KW-1185">Reference proteome</keyword>